<reference evidence="13" key="1">
    <citation type="submission" date="2021-01" db="EMBL/GenBank/DDBJ databases">
        <title>Ramlibacter sp. strain AW1 16S ribosomal RNA gene Genome sequencing and assembly.</title>
        <authorList>
            <person name="Kang M."/>
        </authorList>
    </citation>
    <scope>NUCLEOTIDE SEQUENCE</scope>
    <source>
        <strain evidence="13">AW1</strain>
    </source>
</reference>
<comment type="similarity">
    <text evidence="3">Belongs to the FliM family.</text>
</comment>
<evidence type="ECO:0000256" key="6">
    <source>
        <dbReference type="ARBA" id="ARBA00022500"/>
    </source>
</evidence>
<evidence type="ECO:0000313" key="14">
    <source>
        <dbReference type="Proteomes" id="UP000613011"/>
    </source>
</evidence>
<organism evidence="13 14">
    <name type="scientific">Ramlibacter aurantiacus</name>
    <dbReference type="NCBI Taxonomy" id="2801330"/>
    <lineage>
        <taxon>Bacteria</taxon>
        <taxon>Pseudomonadati</taxon>
        <taxon>Pseudomonadota</taxon>
        <taxon>Betaproteobacteria</taxon>
        <taxon>Burkholderiales</taxon>
        <taxon>Comamonadaceae</taxon>
        <taxon>Ramlibacter</taxon>
    </lineage>
</organism>
<evidence type="ECO:0000256" key="1">
    <source>
        <dbReference type="ARBA" id="ARBA00004117"/>
    </source>
</evidence>
<dbReference type="SUPFAM" id="SSF103039">
    <property type="entry name" value="CheC-like"/>
    <property type="match status" value="1"/>
</dbReference>
<dbReference type="Gene3D" id="2.30.330.10">
    <property type="entry name" value="SpoA-like"/>
    <property type="match status" value="1"/>
</dbReference>
<evidence type="ECO:0000256" key="3">
    <source>
        <dbReference type="ARBA" id="ARBA00011049"/>
    </source>
</evidence>
<keyword evidence="6" id="KW-0145">Chemotaxis</keyword>
<dbReference type="PANTHER" id="PTHR30034">
    <property type="entry name" value="FLAGELLAR MOTOR SWITCH PROTEIN FLIM"/>
    <property type="match status" value="1"/>
</dbReference>
<keyword evidence="14" id="KW-1185">Reference proteome</keyword>
<dbReference type="GO" id="GO:0050918">
    <property type="term" value="P:positive chemotaxis"/>
    <property type="evidence" value="ECO:0007669"/>
    <property type="project" value="TreeGrafter"/>
</dbReference>
<dbReference type="Proteomes" id="UP000613011">
    <property type="component" value="Unassembled WGS sequence"/>
</dbReference>
<keyword evidence="10" id="KW-0975">Bacterial flagellum</keyword>
<evidence type="ECO:0000256" key="5">
    <source>
        <dbReference type="ARBA" id="ARBA00022475"/>
    </source>
</evidence>
<comment type="caution">
    <text evidence="13">The sequence shown here is derived from an EMBL/GenBank/DDBJ whole genome shotgun (WGS) entry which is preliminary data.</text>
</comment>
<keyword evidence="13" id="KW-0966">Cell projection</keyword>
<dbReference type="InterPro" id="IPR001689">
    <property type="entry name" value="Flag_FliM"/>
</dbReference>
<keyword evidence="13" id="KW-0969">Cilium</keyword>
<evidence type="ECO:0000256" key="4">
    <source>
        <dbReference type="ARBA" id="ARBA00021898"/>
    </source>
</evidence>
<dbReference type="SUPFAM" id="SSF101801">
    <property type="entry name" value="Surface presentation of antigens (SPOA)"/>
    <property type="match status" value="1"/>
</dbReference>
<dbReference type="Gene3D" id="3.40.1550.10">
    <property type="entry name" value="CheC-like"/>
    <property type="match status" value="1"/>
</dbReference>
<accession>A0A936ZKG1</accession>
<dbReference type="InterPro" id="IPR036429">
    <property type="entry name" value="SpoA-like_sf"/>
</dbReference>
<feature type="domain" description="Flagellar motor switch protein FliN-like C-terminal" evidence="12">
    <location>
        <begin position="251"/>
        <end position="320"/>
    </location>
</feature>
<keyword evidence="8" id="KW-0283">Flagellar rotation</keyword>
<dbReference type="Pfam" id="PF02154">
    <property type="entry name" value="FliM"/>
    <property type="match status" value="1"/>
</dbReference>
<evidence type="ECO:0000256" key="2">
    <source>
        <dbReference type="ARBA" id="ARBA00004417"/>
    </source>
</evidence>
<evidence type="ECO:0000256" key="11">
    <source>
        <dbReference type="ARBA" id="ARBA00025044"/>
    </source>
</evidence>
<name>A0A936ZKG1_9BURK</name>
<keyword evidence="7" id="KW-0997">Cell inner membrane</keyword>
<dbReference type="EMBL" id="JAEQNA010000005">
    <property type="protein sequence ID" value="MBL0421457.1"/>
    <property type="molecule type" value="Genomic_DNA"/>
</dbReference>
<dbReference type="GO" id="GO:0071978">
    <property type="term" value="P:bacterial-type flagellum-dependent swarming motility"/>
    <property type="evidence" value="ECO:0007669"/>
    <property type="project" value="TreeGrafter"/>
</dbReference>
<comment type="subcellular location">
    <subcellularLocation>
        <location evidence="1">Bacterial flagellum basal body</location>
    </subcellularLocation>
    <subcellularLocation>
        <location evidence="2">Cell inner membrane</location>
        <topology evidence="2">Peripheral membrane protein</topology>
    </subcellularLocation>
</comment>
<evidence type="ECO:0000259" key="12">
    <source>
        <dbReference type="Pfam" id="PF01052"/>
    </source>
</evidence>
<dbReference type="CDD" id="cd17908">
    <property type="entry name" value="FliM"/>
    <property type="match status" value="1"/>
</dbReference>
<dbReference type="GO" id="GO:0003774">
    <property type="term" value="F:cytoskeletal motor activity"/>
    <property type="evidence" value="ECO:0007669"/>
    <property type="project" value="InterPro"/>
</dbReference>
<gene>
    <name evidence="13" type="ORF">JI739_13955</name>
</gene>
<dbReference type="PIRSF" id="PIRSF002888">
    <property type="entry name" value="FliM"/>
    <property type="match status" value="1"/>
</dbReference>
<evidence type="ECO:0000256" key="9">
    <source>
        <dbReference type="ARBA" id="ARBA00023136"/>
    </source>
</evidence>
<dbReference type="PANTHER" id="PTHR30034:SF3">
    <property type="entry name" value="FLAGELLAR MOTOR SWITCH PROTEIN FLIM"/>
    <property type="match status" value="1"/>
</dbReference>
<sequence>MSQPLSPAEVEALRTGALNAAVQAPRTPVHDDGVRAFALGNADGAVRAPMPALDAIHERLARHLRSGLGRFLQRPVEVVVRAPAVLRFDAFMRQLGTPVTMHLLRVRPLRGMALMLCDRTLVAAVVDTLFGGPSTPAAEASPQRELSATEQRIVRRLVEAISAEVARSWLPVHPLALEYARAEGDPRFAQIALPAEMVVTTAIDITLGETTACVLLGIPLGSFDPIRDLLQASAAGEPGASDRRFVDLLMQQIKSATVELVAELAHGQATVGELLALKPGDFIALDIEPTLVAKVDGVPVLACDYGTLGHRYGLRVREFIAQPSQAPSSTKDSR</sequence>
<dbReference type="InterPro" id="IPR028976">
    <property type="entry name" value="CheC-like_sf"/>
</dbReference>
<dbReference type="Pfam" id="PF01052">
    <property type="entry name" value="FliMN_C"/>
    <property type="match status" value="1"/>
</dbReference>
<protein>
    <recommendedName>
        <fullName evidence="4">Flagellar motor switch protein FliM</fullName>
    </recommendedName>
</protein>
<dbReference type="PRINTS" id="PR00955">
    <property type="entry name" value="FLGMOTORFLIM"/>
</dbReference>
<proteinExistence type="inferred from homology"/>
<evidence type="ECO:0000256" key="8">
    <source>
        <dbReference type="ARBA" id="ARBA00022779"/>
    </source>
</evidence>
<dbReference type="RefSeq" id="WP_201684539.1">
    <property type="nucleotide sequence ID" value="NZ_JAEQNA010000005.1"/>
</dbReference>
<evidence type="ECO:0000256" key="10">
    <source>
        <dbReference type="ARBA" id="ARBA00023143"/>
    </source>
</evidence>
<evidence type="ECO:0000313" key="13">
    <source>
        <dbReference type="EMBL" id="MBL0421457.1"/>
    </source>
</evidence>
<keyword evidence="9" id="KW-0472">Membrane</keyword>
<dbReference type="InterPro" id="IPR001543">
    <property type="entry name" value="FliN-like_C"/>
</dbReference>
<keyword evidence="5" id="KW-1003">Cell membrane</keyword>
<evidence type="ECO:0000256" key="7">
    <source>
        <dbReference type="ARBA" id="ARBA00022519"/>
    </source>
</evidence>
<dbReference type="AlphaFoldDB" id="A0A936ZKG1"/>
<dbReference type="GO" id="GO:0005886">
    <property type="term" value="C:plasma membrane"/>
    <property type="evidence" value="ECO:0007669"/>
    <property type="project" value="UniProtKB-SubCell"/>
</dbReference>
<comment type="function">
    <text evidence="11">FliM is one of three proteins (FliG, FliN, FliM) that forms the rotor-mounted switch complex (C ring), located at the base of the basal body. This complex interacts with the CheY and CheZ chemotaxis proteins, in addition to contacting components of the motor that determine the direction of flagellar rotation.</text>
</comment>
<keyword evidence="13" id="KW-0282">Flagellum</keyword>
<dbReference type="GO" id="GO:0009425">
    <property type="term" value="C:bacterial-type flagellum basal body"/>
    <property type="evidence" value="ECO:0007669"/>
    <property type="project" value="UniProtKB-SubCell"/>
</dbReference>